<dbReference type="CDD" id="cd23820">
    <property type="entry name" value="RWD_RNF14"/>
    <property type="match status" value="1"/>
</dbReference>
<sequence length="613" mass="66137">MLTSTVCVNKLMCTASAGRGCCSVPRIASFRRESTGAGPTNRAERACSNISPGDLFGLFGAGGKKHLARRGVERVLAGAMDADTQEQEDELLALNSIFDSDEFVRDESKSAGEIRVSVEVPADFTAVLKEGESLRQYQLSFLPPLLLTFELPQDYPSSSAPSFSLTCSWLTDTQLSALAAQLTDLYQATGGAVVLFSWVQFLKEDTLRFLDVHSVLELPSDEPGTLYDGQDSINAPLSEVAASSEVPSTSDRGVADSMEAERTLRTSGNNDPSTVAGASKHLQYASDDLDDFSKDGGAAAWSLLPPGSSDPLDQSERGAASPQKGNPAGSGLPLTPSQTLLSQLLIWNAARTQRAFSATVFDCGVCLAGFLGSDCVQLPECGHIFCRACLAKFCELRITEGNVKGVTCPEADCAATPTPAQVRCLVGEDLFGRYDRLLLQSTLDCMADVVYCPRRVCGSAVIFESSGAAAQCSVCSFAFCVTCRKNYHGTEGCPKKRITEIQEAEADLPQSQAGLMGLWEDYTSGSKKRQRLLEKRYGRAVMQGTVGECLSEDWISCNSKKCPHCFCKIEKNGGCNMMTCTHCGQRFCWICLTRLPTYQAGKHFDNSECSQYQ</sequence>
<feature type="domain" description="RING-type" evidence="13">
    <location>
        <begin position="363"/>
        <end position="409"/>
    </location>
</feature>
<accession>A0AAQ4QGZ3</accession>
<dbReference type="GO" id="GO:0016567">
    <property type="term" value="P:protein ubiquitination"/>
    <property type="evidence" value="ECO:0007669"/>
    <property type="project" value="InterPro"/>
</dbReference>
<dbReference type="AlphaFoldDB" id="A0AAQ4QGZ3"/>
<dbReference type="Ensembl" id="ENSGACT00000050640.1">
    <property type="protein sequence ID" value="ENSGACP00000049857.1"/>
    <property type="gene ID" value="ENSGACG00000032047.1"/>
</dbReference>
<dbReference type="SUPFAM" id="SSF54495">
    <property type="entry name" value="UBC-like"/>
    <property type="match status" value="1"/>
</dbReference>
<dbReference type="PANTHER" id="PTHR11685">
    <property type="entry name" value="RBR FAMILY RING FINGER AND IBR DOMAIN-CONTAINING"/>
    <property type="match status" value="1"/>
</dbReference>
<keyword evidence="7 11" id="KW-0863">Zinc-finger</keyword>
<evidence type="ECO:0000256" key="10">
    <source>
        <dbReference type="ARBA" id="ARBA00044508"/>
    </source>
</evidence>
<dbReference type="InterPro" id="IPR017907">
    <property type="entry name" value="Znf_RING_CS"/>
</dbReference>
<evidence type="ECO:0000256" key="8">
    <source>
        <dbReference type="ARBA" id="ARBA00022786"/>
    </source>
</evidence>
<dbReference type="PROSITE" id="PS50089">
    <property type="entry name" value="ZF_RING_2"/>
    <property type="match status" value="1"/>
</dbReference>
<dbReference type="InterPro" id="IPR013083">
    <property type="entry name" value="Znf_RING/FYVE/PHD"/>
</dbReference>
<dbReference type="InterPro" id="IPR031128">
    <property type="entry name" value="RNF14_RING-HC_Zfn"/>
</dbReference>
<evidence type="ECO:0000256" key="9">
    <source>
        <dbReference type="ARBA" id="ARBA00022833"/>
    </source>
</evidence>
<dbReference type="PROSITE" id="PS51873">
    <property type="entry name" value="TRIAD"/>
    <property type="match status" value="1"/>
</dbReference>
<comment type="pathway">
    <text evidence="2">Protein modification; protein ubiquitination.</text>
</comment>
<dbReference type="Proteomes" id="UP000007635">
    <property type="component" value="Chromosome VIII"/>
</dbReference>
<reference evidence="16" key="3">
    <citation type="submission" date="2025-09" db="UniProtKB">
        <authorList>
            <consortium name="Ensembl"/>
        </authorList>
    </citation>
    <scope>IDENTIFICATION</scope>
</reference>
<dbReference type="GeneTree" id="ENSGT00940000154507"/>
<protein>
    <recommendedName>
        <fullName evidence="3">RBR-type E3 ubiquitin transferase</fullName>
        <ecNumber evidence="3">2.3.2.31</ecNumber>
    </recommendedName>
</protein>
<evidence type="ECO:0000256" key="3">
    <source>
        <dbReference type="ARBA" id="ARBA00012251"/>
    </source>
</evidence>
<dbReference type="PROSITE" id="PS50908">
    <property type="entry name" value="RWD"/>
    <property type="match status" value="1"/>
</dbReference>
<dbReference type="GO" id="GO:0008270">
    <property type="term" value="F:zinc ion binding"/>
    <property type="evidence" value="ECO:0007669"/>
    <property type="project" value="UniProtKB-KW"/>
</dbReference>
<evidence type="ECO:0000256" key="11">
    <source>
        <dbReference type="PROSITE-ProRule" id="PRU00175"/>
    </source>
</evidence>
<reference evidence="16" key="2">
    <citation type="submission" date="2025-08" db="UniProtKB">
        <authorList>
            <consortium name="Ensembl"/>
        </authorList>
    </citation>
    <scope>IDENTIFICATION</scope>
</reference>
<dbReference type="Gene3D" id="3.30.40.10">
    <property type="entry name" value="Zinc/RING finger domain, C3HC4 (zinc finger)"/>
    <property type="match status" value="1"/>
</dbReference>
<dbReference type="Pfam" id="PF22191">
    <property type="entry name" value="IBR_1"/>
    <property type="match status" value="1"/>
</dbReference>
<dbReference type="PROSITE" id="PS00518">
    <property type="entry name" value="ZF_RING_1"/>
    <property type="match status" value="1"/>
</dbReference>
<dbReference type="SMART" id="SM00184">
    <property type="entry name" value="RING"/>
    <property type="match status" value="1"/>
</dbReference>
<dbReference type="CDD" id="cd16628">
    <property type="entry name" value="RING-HC_RBR_RNF14"/>
    <property type="match status" value="1"/>
</dbReference>
<evidence type="ECO:0000259" key="13">
    <source>
        <dbReference type="PROSITE" id="PS50089"/>
    </source>
</evidence>
<dbReference type="SMART" id="SM00647">
    <property type="entry name" value="IBR"/>
    <property type="match status" value="2"/>
</dbReference>
<evidence type="ECO:0000313" key="16">
    <source>
        <dbReference type="Ensembl" id="ENSGACP00000049857.1"/>
    </source>
</evidence>
<dbReference type="GO" id="GO:0061630">
    <property type="term" value="F:ubiquitin protein ligase activity"/>
    <property type="evidence" value="ECO:0007669"/>
    <property type="project" value="UniProtKB-EC"/>
</dbReference>
<keyword evidence="8" id="KW-0833">Ubl conjugation pathway</keyword>
<evidence type="ECO:0000256" key="6">
    <source>
        <dbReference type="ARBA" id="ARBA00022737"/>
    </source>
</evidence>
<comment type="catalytic activity">
    <reaction evidence="1">
        <text>[E2 ubiquitin-conjugating enzyme]-S-ubiquitinyl-L-cysteine + [acceptor protein]-L-lysine = [E2 ubiquitin-conjugating enzyme]-L-cysteine + [acceptor protein]-N(6)-ubiquitinyl-L-lysine.</text>
        <dbReference type="EC" id="2.3.2.31"/>
    </reaction>
</comment>
<evidence type="ECO:0000256" key="4">
    <source>
        <dbReference type="ARBA" id="ARBA00022679"/>
    </source>
</evidence>
<dbReference type="FunFam" id="3.30.40.10:FF:000137">
    <property type="entry name" value="RanBP-type and C3HC4-type zinc finger-containing protein 1"/>
    <property type="match status" value="1"/>
</dbReference>
<dbReference type="Gene3D" id="1.20.120.1750">
    <property type="match status" value="1"/>
</dbReference>
<dbReference type="CDD" id="cd20341">
    <property type="entry name" value="BRcat_RBR_RNF14"/>
    <property type="match status" value="1"/>
</dbReference>
<feature type="region of interest" description="Disordered" evidence="12">
    <location>
        <begin position="303"/>
        <end position="333"/>
    </location>
</feature>
<proteinExistence type="inferred from homology"/>
<keyword evidence="17" id="KW-1185">Reference proteome</keyword>
<dbReference type="InterPro" id="IPR044066">
    <property type="entry name" value="TRIAD_supradom"/>
</dbReference>
<dbReference type="InterPro" id="IPR001841">
    <property type="entry name" value="Znf_RING"/>
</dbReference>
<feature type="domain" description="RING-type" evidence="15">
    <location>
        <begin position="359"/>
        <end position="613"/>
    </location>
</feature>
<dbReference type="SMART" id="SM00591">
    <property type="entry name" value="RWD"/>
    <property type="match status" value="1"/>
</dbReference>
<dbReference type="Pfam" id="PF05773">
    <property type="entry name" value="RWD"/>
    <property type="match status" value="1"/>
</dbReference>
<dbReference type="EC" id="2.3.2.31" evidence="3"/>
<keyword evidence="5" id="KW-0479">Metal-binding</keyword>
<feature type="region of interest" description="Disordered" evidence="12">
    <location>
        <begin position="240"/>
        <end position="276"/>
    </location>
</feature>
<evidence type="ECO:0000313" key="17">
    <source>
        <dbReference type="Proteomes" id="UP000007635"/>
    </source>
</evidence>
<evidence type="ECO:0000259" key="14">
    <source>
        <dbReference type="PROSITE" id="PS50908"/>
    </source>
</evidence>
<dbReference type="SUPFAM" id="SSF57850">
    <property type="entry name" value="RING/U-box"/>
    <property type="match status" value="3"/>
</dbReference>
<evidence type="ECO:0000256" key="12">
    <source>
        <dbReference type="SAM" id="MobiDB-lite"/>
    </source>
</evidence>
<comment type="similarity">
    <text evidence="10">Belongs to the RBR family. RNF14 subfamily.</text>
</comment>
<dbReference type="Gene3D" id="2.20.25.20">
    <property type="match status" value="1"/>
</dbReference>
<evidence type="ECO:0000256" key="1">
    <source>
        <dbReference type="ARBA" id="ARBA00001798"/>
    </source>
</evidence>
<dbReference type="InterPro" id="IPR047548">
    <property type="entry name" value="Rcat_RBR_RNF14"/>
</dbReference>
<evidence type="ECO:0000256" key="2">
    <source>
        <dbReference type="ARBA" id="ARBA00004906"/>
    </source>
</evidence>
<keyword evidence="6" id="KW-0677">Repeat</keyword>
<reference evidence="16 17" key="1">
    <citation type="journal article" date="2021" name="G3 (Bethesda)">
        <title>Improved contiguity of the threespine stickleback genome using long-read sequencing.</title>
        <authorList>
            <person name="Nath S."/>
            <person name="Shaw D.E."/>
            <person name="White M.A."/>
        </authorList>
    </citation>
    <scope>NUCLEOTIDE SEQUENCE [LARGE SCALE GENOMIC DNA]</scope>
    <source>
        <strain evidence="16 17">Lake Benthic</strain>
    </source>
</reference>
<dbReference type="Pfam" id="PF01485">
    <property type="entry name" value="IBR"/>
    <property type="match status" value="1"/>
</dbReference>
<evidence type="ECO:0000256" key="7">
    <source>
        <dbReference type="ARBA" id="ARBA00022771"/>
    </source>
</evidence>
<keyword evidence="9" id="KW-0862">Zinc</keyword>
<dbReference type="InterPro" id="IPR006575">
    <property type="entry name" value="RWD_dom"/>
</dbReference>
<evidence type="ECO:0000259" key="15">
    <source>
        <dbReference type="PROSITE" id="PS51873"/>
    </source>
</evidence>
<dbReference type="CDD" id="cd20354">
    <property type="entry name" value="Rcat_RBR_RNF14"/>
    <property type="match status" value="1"/>
</dbReference>
<organism evidence="16 17">
    <name type="scientific">Gasterosteus aculeatus aculeatus</name>
    <name type="common">three-spined stickleback</name>
    <dbReference type="NCBI Taxonomy" id="481459"/>
    <lineage>
        <taxon>Eukaryota</taxon>
        <taxon>Metazoa</taxon>
        <taxon>Chordata</taxon>
        <taxon>Craniata</taxon>
        <taxon>Vertebrata</taxon>
        <taxon>Euteleostomi</taxon>
        <taxon>Actinopterygii</taxon>
        <taxon>Neopterygii</taxon>
        <taxon>Teleostei</taxon>
        <taxon>Neoteleostei</taxon>
        <taxon>Acanthomorphata</taxon>
        <taxon>Eupercaria</taxon>
        <taxon>Perciformes</taxon>
        <taxon>Cottioidei</taxon>
        <taxon>Gasterosteales</taxon>
        <taxon>Gasterosteidae</taxon>
        <taxon>Gasterosteus</taxon>
    </lineage>
</organism>
<keyword evidence="4" id="KW-0808">Transferase</keyword>
<dbReference type="InterPro" id="IPR031127">
    <property type="entry name" value="E3_UB_ligase_RBR"/>
</dbReference>
<name>A0AAQ4QGZ3_GASAC</name>
<dbReference type="InterPro" id="IPR016135">
    <property type="entry name" value="UBQ-conjugating_enzyme/RWD"/>
</dbReference>
<dbReference type="InterPro" id="IPR002867">
    <property type="entry name" value="IBR_dom"/>
</dbReference>
<feature type="domain" description="RWD" evidence="14">
    <location>
        <begin position="89"/>
        <end position="209"/>
    </location>
</feature>
<evidence type="ECO:0000256" key="5">
    <source>
        <dbReference type="ARBA" id="ARBA00022723"/>
    </source>
</evidence>
<dbReference type="Gene3D" id="3.10.110.10">
    <property type="entry name" value="Ubiquitin Conjugating Enzyme"/>
    <property type="match status" value="1"/>
</dbReference>